<dbReference type="EMBL" id="JABCRI010000020">
    <property type="protein sequence ID" value="KAF8387934.1"/>
    <property type="molecule type" value="Genomic_DNA"/>
</dbReference>
<dbReference type="Proteomes" id="UP000655225">
    <property type="component" value="Unassembled WGS sequence"/>
</dbReference>
<organism evidence="3 4">
    <name type="scientific">Tetracentron sinense</name>
    <name type="common">Spur-leaf</name>
    <dbReference type="NCBI Taxonomy" id="13715"/>
    <lineage>
        <taxon>Eukaryota</taxon>
        <taxon>Viridiplantae</taxon>
        <taxon>Streptophyta</taxon>
        <taxon>Embryophyta</taxon>
        <taxon>Tracheophyta</taxon>
        <taxon>Spermatophyta</taxon>
        <taxon>Magnoliopsida</taxon>
        <taxon>Trochodendrales</taxon>
        <taxon>Trochodendraceae</taxon>
        <taxon>Tetracentron</taxon>
    </lineage>
</organism>
<comment type="caution">
    <text evidence="3">The sequence shown here is derived from an EMBL/GenBank/DDBJ whole genome shotgun (WGS) entry which is preliminary data.</text>
</comment>
<evidence type="ECO:0000256" key="1">
    <source>
        <dbReference type="SAM" id="Coils"/>
    </source>
</evidence>
<keyword evidence="1" id="KW-0175">Coiled coil</keyword>
<protein>
    <submittedName>
        <fullName evidence="3">Uncharacterized protein</fullName>
    </submittedName>
</protein>
<feature type="region of interest" description="Disordered" evidence="2">
    <location>
        <begin position="701"/>
        <end position="727"/>
    </location>
</feature>
<proteinExistence type="predicted"/>
<feature type="compositionally biased region" description="Basic residues" evidence="2">
    <location>
        <begin position="230"/>
        <end position="244"/>
    </location>
</feature>
<dbReference type="OrthoDB" id="1747617at2759"/>
<accession>A0A835D5M2</accession>
<feature type="coiled-coil region" evidence="1">
    <location>
        <begin position="961"/>
        <end position="988"/>
    </location>
</feature>
<evidence type="ECO:0000313" key="3">
    <source>
        <dbReference type="EMBL" id="KAF8387934.1"/>
    </source>
</evidence>
<gene>
    <name evidence="3" type="ORF">HHK36_026596</name>
</gene>
<feature type="region of interest" description="Disordered" evidence="2">
    <location>
        <begin position="473"/>
        <end position="495"/>
    </location>
</feature>
<sequence>MASLRPLDCSNEMAPSHITEMEAAKFLQKLNQKTKDEPAKLARKLYLICQHMKLSGKEHSSIYQVVDRAMETVINQHSLDIECLKSSQLTLTGGTPIEDSGNERLMNKDATDNPPSIGGDGMAFKSAPVNAWHIGSGSRTKEDVYGGFTQGGEVWKDSIGCLAGNEMTKLEAVVPNRAPVGPSSVAHDIYQGSISQRTGTFFQNESPSNLITRCANPQERCNTAKQDKQGHKRESKNPSAKRKRTDSTTPVKVHTENPQKLDTPKTACNPRKRKLMNKGGPRGNFTTKVGEHVHINLVQNSDHTEHLSFLSGGMGAVLRPNQENKSITQRLMDSTKMPNSMPWAPTSKYLEEGGVSSTLSALGLKKGDFFPSTRDILSSRGVWNQNKVGLQSEISQVSRLSPNVVSSSSTAEISMPQLTARISKEAVTNRNEFQGNTNDFKLTENQTSEFSGKSSEGTDNFLQQQIVHYSAQPTGEGSLNNEAEVGGRGRSPRPMYSNISHVTTGISDGTGKFHGGMPAALGSYAMVKQKISVPIQFNSSSYDSHHLVSKIHKVKSMEAFPDFGLLEESKDMMATVTAVKSPTVELSSAKAAVDTEQWNHGTMNDAVISSSEKGMVAQLFSATRVEEASAPLSVGKVIKHNEGMPHTVFNTYKMVQVLVFSSVWFLLSGAELIDFNMAYFLTFFNVIEIFQYRSGNEDGAHRELTDHRGKELSLKEPSCSNEVSGAFGKTNDIRETERIPPASPSTRILVETDSSSKDTENPNMVKNKKDPPFDLSVLAEERNCLLAPQKNSEDEMTNLEMAKQQEVLTVTLNPEISKHSGKISAESNHENVDLGDVYQQIGKANHVCSSVANQHADSANLLLKHVPQWGNHTSKSESIISNSCDNAHVVGETCFPDDQKVSDIQKKLTSDGRKMVPLDETLKHGNSVTVLEKSTQQEVENDCHIQLDAVSEENSLLWTRIKGSQTEIEALKAETAGLRAEYSGLKAEVIELRTKMVSLESMNTLFKFVQARPVA</sequence>
<evidence type="ECO:0000313" key="4">
    <source>
        <dbReference type="Proteomes" id="UP000655225"/>
    </source>
</evidence>
<reference evidence="3 4" key="1">
    <citation type="submission" date="2020-04" db="EMBL/GenBank/DDBJ databases">
        <title>Plant Genome Project.</title>
        <authorList>
            <person name="Zhang R.-G."/>
        </authorList>
    </citation>
    <scope>NUCLEOTIDE SEQUENCE [LARGE SCALE GENOMIC DNA]</scope>
    <source>
        <strain evidence="3">YNK0</strain>
        <tissue evidence="3">Leaf</tissue>
    </source>
</reference>
<evidence type="ECO:0000256" key="2">
    <source>
        <dbReference type="SAM" id="MobiDB-lite"/>
    </source>
</evidence>
<dbReference type="AlphaFoldDB" id="A0A835D5M2"/>
<feature type="compositionally biased region" description="Basic and acidic residues" evidence="2">
    <location>
        <begin position="701"/>
        <end position="714"/>
    </location>
</feature>
<keyword evidence="4" id="KW-1185">Reference proteome</keyword>
<name>A0A835D5M2_TETSI</name>
<feature type="compositionally biased region" description="Basic and acidic residues" evidence="2">
    <location>
        <begin position="253"/>
        <end position="263"/>
    </location>
</feature>
<feature type="region of interest" description="Disordered" evidence="2">
    <location>
        <begin position="214"/>
        <end position="284"/>
    </location>
</feature>